<evidence type="ECO:0000313" key="2">
    <source>
        <dbReference type="EMBL" id="UYV81536.1"/>
    </source>
</evidence>
<keyword evidence="3" id="KW-1185">Reference proteome</keyword>
<dbReference type="Proteomes" id="UP001235939">
    <property type="component" value="Chromosome 20"/>
</dbReference>
<dbReference type="Gene3D" id="3.30.70.270">
    <property type="match status" value="1"/>
</dbReference>
<dbReference type="InterPro" id="IPR043502">
    <property type="entry name" value="DNA/RNA_pol_sf"/>
</dbReference>
<dbReference type="PANTHER" id="PTHR24559">
    <property type="entry name" value="TRANSPOSON TY3-I GAG-POL POLYPROTEIN"/>
    <property type="match status" value="1"/>
</dbReference>
<sequence length="195" mass="22665">MQPKIFLRSGISGRGGARQALLLTQCGAQFPELTDWQGNLPVVLDLYVSPDLEVELATPPWREGLVLQFQAFTSCLGPNRLFHPKSIYFVFQFYRFPCTRTEKSSIDHRPGYWQVEVEEKYEEKTAFTAAHGLYEFNVMPFGLCNAPAVFERNMENVFCNLRWKIFLFYLEDVIHIQFRFSNTPQNNRSCSQMLS</sequence>
<dbReference type="InterPro" id="IPR053134">
    <property type="entry name" value="RNA-dir_DNA_polymerase"/>
</dbReference>
<name>A0ABY6LJY7_9ARAC</name>
<evidence type="ECO:0000259" key="1">
    <source>
        <dbReference type="Pfam" id="PF00078"/>
    </source>
</evidence>
<reference evidence="2 3" key="1">
    <citation type="submission" date="2022-01" db="EMBL/GenBank/DDBJ databases">
        <title>A chromosomal length assembly of Cordylochernes scorpioides.</title>
        <authorList>
            <person name="Zeh D."/>
            <person name="Zeh J."/>
        </authorList>
    </citation>
    <scope>NUCLEOTIDE SEQUENCE [LARGE SCALE GENOMIC DNA]</scope>
    <source>
        <strain evidence="2">IN4F17</strain>
        <tissue evidence="2">Whole Body</tissue>
    </source>
</reference>
<dbReference type="PANTHER" id="PTHR24559:SF444">
    <property type="entry name" value="REVERSE TRANSCRIPTASE DOMAIN-CONTAINING PROTEIN"/>
    <property type="match status" value="1"/>
</dbReference>
<dbReference type="Gene3D" id="3.10.10.10">
    <property type="entry name" value="HIV Type 1 Reverse Transcriptase, subunit A, domain 1"/>
    <property type="match status" value="1"/>
</dbReference>
<protein>
    <submittedName>
        <fullName evidence="2">K02A2.6-like</fullName>
    </submittedName>
</protein>
<gene>
    <name evidence="2" type="ORF">LAZ67_20001471</name>
</gene>
<accession>A0ABY6LJY7</accession>
<dbReference type="SUPFAM" id="SSF56672">
    <property type="entry name" value="DNA/RNA polymerases"/>
    <property type="match status" value="1"/>
</dbReference>
<evidence type="ECO:0000313" key="3">
    <source>
        <dbReference type="Proteomes" id="UP001235939"/>
    </source>
</evidence>
<dbReference type="InterPro" id="IPR043128">
    <property type="entry name" value="Rev_trsase/Diguanyl_cyclase"/>
</dbReference>
<dbReference type="InterPro" id="IPR000477">
    <property type="entry name" value="RT_dom"/>
</dbReference>
<proteinExistence type="predicted"/>
<dbReference type="EMBL" id="CP092882">
    <property type="protein sequence ID" value="UYV81536.1"/>
    <property type="molecule type" value="Genomic_DNA"/>
</dbReference>
<organism evidence="2 3">
    <name type="scientific">Cordylochernes scorpioides</name>
    <dbReference type="NCBI Taxonomy" id="51811"/>
    <lineage>
        <taxon>Eukaryota</taxon>
        <taxon>Metazoa</taxon>
        <taxon>Ecdysozoa</taxon>
        <taxon>Arthropoda</taxon>
        <taxon>Chelicerata</taxon>
        <taxon>Arachnida</taxon>
        <taxon>Pseudoscorpiones</taxon>
        <taxon>Cheliferoidea</taxon>
        <taxon>Chernetidae</taxon>
        <taxon>Cordylochernes</taxon>
    </lineage>
</organism>
<feature type="domain" description="Reverse transcriptase" evidence="1">
    <location>
        <begin position="104"/>
        <end position="174"/>
    </location>
</feature>
<dbReference type="Pfam" id="PF00078">
    <property type="entry name" value="RVT_1"/>
    <property type="match status" value="1"/>
</dbReference>